<sequence length="445" mass="49575">MEIITRSDIIHLCADDQETREVWVHALQGAIGIGEVSWPYGVQLDISPQLAALKNNERNCNMSSKLSTGWSPGLGDRRRKTASLLTYEHIPLESGNIDTERRPSSEGAIYHQISSDDDAAKPTTPTKKASGGVLRRARSFSIGFMAKKSRLPSLFRGRSNTKTSVSQGQSQARATMKQTTPRHQGSENTDNDAAAPENLPYREKTAPNPEEEHRITVALNVNPAYQEIPKCTSLTVTRPEDTGQYAEVNDTYLAMSDTSSTKGEDASNHQDLHLQPRNSKDSVDDFSLHIYTEVQRSSPSPVPSPRTVFFNRPRPVPDIPDAEDENESYYSSISEEDLRRHWSRRRGTETSETETADDSTYTTADPNDSAEELAEMDYFEDNPHIVVTAERPPRSVESLSNDAMRELREFLEYLGTDDGEGANKERPSVAKAKELIARDTANQTS</sequence>
<protein>
    <recommendedName>
        <fullName evidence="2">PH domain-containing protein</fullName>
    </recommendedName>
</protein>
<evidence type="ECO:0000313" key="3">
    <source>
        <dbReference type="EMBL" id="EEC15255.1"/>
    </source>
</evidence>
<organism>
    <name type="scientific">Ixodes scapularis</name>
    <name type="common">Black-legged tick</name>
    <name type="synonym">Deer tick</name>
    <dbReference type="NCBI Taxonomy" id="6945"/>
    <lineage>
        <taxon>Eukaryota</taxon>
        <taxon>Metazoa</taxon>
        <taxon>Ecdysozoa</taxon>
        <taxon>Arthropoda</taxon>
        <taxon>Chelicerata</taxon>
        <taxon>Arachnida</taxon>
        <taxon>Acari</taxon>
        <taxon>Parasitiformes</taxon>
        <taxon>Ixodida</taxon>
        <taxon>Ixodoidea</taxon>
        <taxon>Ixodidae</taxon>
        <taxon>Ixodinae</taxon>
        <taxon>Ixodes</taxon>
    </lineage>
</organism>
<feature type="compositionally biased region" description="Basic and acidic residues" evidence="1">
    <location>
        <begin position="262"/>
        <end position="281"/>
    </location>
</feature>
<accession>B7Q8T3</accession>
<dbReference type="EMBL" id="DS886045">
    <property type="protein sequence ID" value="EEC15255.1"/>
    <property type="molecule type" value="Genomic_DNA"/>
</dbReference>
<feature type="compositionally biased region" description="Basic and acidic residues" evidence="1">
    <location>
        <begin position="200"/>
        <end position="210"/>
    </location>
</feature>
<feature type="region of interest" description="Disordered" evidence="1">
    <location>
        <begin position="294"/>
        <end position="366"/>
    </location>
</feature>
<feature type="region of interest" description="Disordered" evidence="1">
    <location>
        <begin position="113"/>
        <end position="133"/>
    </location>
</feature>
<reference evidence="4" key="2">
    <citation type="submission" date="2020-05" db="UniProtKB">
        <authorList>
            <consortium name="EnsemblMetazoa"/>
        </authorList>
    </citation>
    <scope>IDENTIFICATION</scope>
    <source>
        <strain evidence="4">wikel</strain>
    </source>
</reference>
<dbReference type="InParanoid" id="B7Q8T3"/>
<feature type="domain" description="PH" evidence="2">
    <location>
        <begin position="1"/>
        <end position="32"/>
    </location>
</feature>
<dbReference type="VEuPathDB" id="VectorBase:ISCI011164"/>
<dbReference type="AlphaFoldDB" id="B7Q8T3"/>
<feature type="compositionally biased region" description="Polar residues" evidence="1">
    <location>
        <begin position="158"/>
        <end position="188"/>
    </location>
</feature>
<dbReference type="Proteomes" id="UP000001555">
    <property type="component" value="Unassembled WGS sequence"/>
</dbReference>
<dbReference type="EnsemblMetazoa" id="ISCW011164-RA">
    <property type="protein sequence ID" value="ISCW011164-PA"/>
    <property type="gene ID" value="ISCW011164"/>
</dbReference>
<dbReference type="VEuPathDB" id="VectorBase:ISCP_022756"/>
<evidence type="ECO:0000313" key="4">
    <source>
        <dbReference type="EnsemblMetazoa" id="ISCW011164-PA"/>
    </source>
</evidence>
<dbReference type="EMBL" id="ABJB010829025">
    <property type="status" value="NOT_ANNOTATED_CDS"/>
    <property type="molecule type" value="Genomic_DNA"/>
</dbReference>
<evidence type="ECO:0000256" key="1">
    <source>
        <dbReference type="SAM" id="MobiDB-lite"/>
    </source>
</evidence>
<reference evidence="3 5" key="1">
    <citation type="submission" date="2008-03" db="EMBL/GenBank/DDBJ databases">
        <title>Annotation of Ixodes scapularis.</title>
        <authorList>
            <consortium name="Ixodes scapularis Genome Project Consortium"/>
            <person name="Caler E."/>
            <person name="Hannick L.I."/>
            <person name="Bidwell S."/>
            <person name="Joardar V."/>
            <person name="Thiagarajan M."/>
            <person name="Amedeo P."/>
            <person name="Galinsky K.J."/>
            <person name="Schobel S."/>
            <person name="Inman J."/>
            <person name="Hostetler J."/>
            <person name="Miller J."/>
            <person name="Hammond M."/>
            <person name="Megy K."/>
            <person name="Lawson D."/>
            <person name="Kodira C."/>
            <person name="Sutton G."/>
            <person name="Meyer J."/>
            <person name="Hill C.A."/>
            <person name="Birren B."/>
            <person name="Nene V."/>
            <person name="Collins F."/>
            <person name="Alarcon-Chaidez F."/>
            <person name="Wikel S."/>
            <person name="Strausberg R."/>
        </authorList>
    </citation>
    <scope>NUCLEOTIDE SEQUENCE [LARGE SCALE GENOMIC DNA]</scope>
    <source>
        <strain evidence="5">Wikel</strain>
        <strain evidence="3">Wikel colony</strain>
    </source>
</reference>
<feature type="region of interest" description="Disordered" evidence="1">
    <location>
        <begin position="153"/>
        <end position="210"/>
    </location>
</feature>
<dbReference type="SUPFAM" id="SSF50729">
    <property type="entry name" value="PH domain-like"/>
    <property type="match status" value="1"/>
</dbReference>
<dbReference type="InterPro" id="IPR001849">
    <property type="entry name" value="PH_domain"/>
</dbReference>
<dbReference type="PaxDb" id="6945-B7Q8T3"/>
<dbReference type="VEuPathDB" id="VectorBase:ISCW011164"/>
<name>B7Q8T3_IXOSC</name>
<evidence type="ECO:0000259" key="2">
    <source>
        <dbReference type="PROSITE" id="PS50003"/>
    </source>
</evidence>
<proteinExistence type="predicted"/>
<feature type="region of interest" description="Disordered" evidence="1">
    <location>
        <begin position="257"/>
        <end position="281"/>
    </location>
</feature>
<gene>
    <name evidence="3" type="ORF">IscW_ISCW011164</name>
</gene>
<evidence type="ECO:0000313" key="5">
    <source>
        <dbReference type="Proteomes" id="UP000001555"/>
    </source>
</evidence>
<dbReference type="PROSITE" id="PS50003">
    <property type="entry name" value="PH_DOMAIN"/>
    <property type="match status" value="1"/>
</dbReference>
<dbReference type="HOGENOM" id="CLU_615799_0_0_1"/>
<dbReference type="OrthoDB" id="6496850at2759"/>
<keyword evidence="5" id="KW-1185">Reference proteome</keyword>